<feature type="domain" description="Uracil-DNA glycosylase-like" evidence="1">
    <location>
        <begin position="47"/>
        <end position="185"/>
    </location>
</feature>
<dbReference type="EMBL" id="CP003879">
    <property type="protein sequence ID" value="AFU67918.1"/>
    <property type="molecule type" value="Genomic_DNA"/>
</dbReference>
<proteinExistence type="predicted"/>
<evidence type="ECO:0000259" key="1">
    <source>
        <dbReference type="Pfam" id="PF03167"/>
    </source>
</evidence>
<dbReference type="OrthoDB" id="1123166at2"/>
<sequence length="218" mass="24964">MNELEADYNQLMQEVADFKNELISSDIFETVKDKFRGFQILMSPLQKQPNFMFIGINPGAGHYKSTGKTSHRLAPEKTMEYVYENYALARETKALFGLLGLTDADLSKAVKTNFYFLATENEQNLNKIITLVGDLEFEKKSIDWNNRLIEIIQPKIIICEGKSAFTKVTQHKNLQAEWNADVAYTKWGNTHVIGYKRLFSQIKNKEKLSELVLGVLGK</sequence>
<keyword evidence="3" id="KW-1185">Reference proteome</keyword>
<reference evidence="2" key="1">
    <citation type="submission" date="2006-03" db="EMBL/GenBank/DDBJ databases">
        <authorList>
            <person name="Bowman J."/>
            <person name="Ferriera S."/>
            <person name="Johnson J."/>
            <person name="Kravitz S."/>
            <person name="Halpern A."/>
            <person name="Remington K."/>
            <person name="Beeson K."/>
            <person name="Tran B."/>
            <person name="Rogers Y.-H."/>
            <person name="Friedman R."/>
            <person name="Venter J.C."/>
        </authorList>
    </citation>
    <scope>NUCLEOTIDE SEQUENCE [LARGE SCALE GENOMIC DNA]</scope>
    <source>
        <strain evidence="2">ATCC 700755</strain>
    </source>
</reference>
<organism evidence="2 3">
    <name type="scientific">Psychroflexus torquis (strain ATCC 700755 / CIP 106069 / ACAM 623)</name>
    <dbReference type="NCBI Taxonomy" id="313595"/>
    <lineage>
        <taxon>Bacteria</taxon>
        <taxon>Pseudomonadati</taxon>
        <taxon>Bacteroidota</taxon>
        <taxon>Flavobacteriia</taxon>
        <taxon>Flavobacteriales</taxon>
        <taxon>Flavobacteriaceae</taxon>
        <taxon>Psychroflexus</taxon>
    </lineage>
</organism>
<evidence type="ECO:0000313" key="3">
    <source>
        <dbReference type="Proteomes" id="UP000008514"/>
    </source>
</evidence>
<accession>K4IDG8</accession>
<evidence type="ECO:0000313" key="2">
    <source>
        <dbReference type="EMBL" id="AFU67918.1"/>
    </source>
</evidence>
<protein>
    <recommendedName>
        <fullName evidence="1">Uracil-DNA glycosylase-like domain-containing protein</fullName>
    </recommendedName>
</protein>
<dbReference type="STRING" id="313595.P700755_000942"/>
<dbReference type="KEGG" id="ptq:P700755_000942"/>
<dbReference type="HOGENOM" id="CLU_1222833_0_0_10"/>
<dbReference type="InterPro" id="IPR005122">
    <property type="entry name" value="Uracil-DNA_glycosylase-like"/>
</dbReference>
<reference evidence="2" key="2">
    <citation type="submission" date="2012-09" db="EMBL/GenBank/DDBJ databases">
        <title>The complete sequence of Psychroflexus torquis an extreme psychrophile from sea-ice that is stimulated by light.</title>
        <authorList>
            <person name="Feng S."/>
            <person name="Powell S.M."/>
            <person name="Bowman J.P."/>
        </authorList>
    </citation>
    <scope>NUCLEOTIDE SEQUENCE [LARGE SCALE GENOMIC DNA]</scope>
    <source>
        <strain evidence="2">ATCC 700755</strain>
    </source>
</reference>
<name>K4IDG8_PSYTT</name>
<dbReference type="Pfam" id="PF03167">
    <property type="entry name" value="UDG"/>
    <property type="match status" value="1"/>
</dbReference>
<gene>
    <name evidence="2" type="ordered locus">P700755_000942</name>
</gene>
<dbReference type="AlphaFoldDB" id="K4IDG8"/>
<dbReference type="RefSeq" id="WP_015023531.1">
    <property type="nucleotide sequence ID" value="NC_018721.1"/>
</dbReference>
<dbReference type="Proteomes" id="UP000008514">
    <property type="component" value="Chromosome"/>
</dbReference>
<dbReference type="eggNOG" id="ENOG5032AJI">
    <property type="taxonomic scope" value="Bacteria"/>
</dbReference>